<dbReference type="GO" id="GO:0016020">
    <property type="term" value="C:membrane"/>
    <property type="evidence" value="ECO:0007669"/>
    <property type="project" value="UniProtKB-SubCell"/>
</dbReference>
<dbReference type="STRING" id="34475.A0A4Y9YIH5"/>
<dbReference type="PROSITE" id="PS50850">
    <property type="entry name" value="MFS"/>
    <property type="match status" value="1"/>
</dbReference>
<dbReference type="InterPro" id="IPR050360">
    <property type="entry name" value="MFS_Sugar_Transporters"/>
</dbReference>
<feature type="transmembrane region" description="Helical" evidence="9">
    <location>
        <begin position="462"/>
        <end position="480"/>
    </location>
</feature>
<evidence type="ECO:0000256" key="8">
    <source>
        <dbReference type="RuleBase" id="RU003346"/>
    </source>
</evidence>
<keyword evidence="3 8" id="KW-0813">Transport</keyword>
<dbReference type="InterPro" id="IPR003663">
    <property type="entry name" value="Sugar/inositol_transpt"/>
</dbReference>
<accession>A0A4Y9YIH5</accession>
<dbReference type="PRINTS" id="PR00171">
    <property type="entry name" value="SUGRTRNSPORT"/>
</dbReference>
<dbReference type="InterPro" id="IPR005829">
    <property type="entry name" value="Sugar_transporter_CS"/>
</dbReference>
<dbReference type="Proteomes" id="UP000298390">
    <property type="component" value="Unassembled WGS sequence"/>
</dbReference>
<dbReference type="FunFam" id="1.20.1250.20:FF:000090">
    <property type="entry name" value="MFS sugar transporter, putative"/>
    <property type="match status" value="1"/>
</dbReference>
<dbReference type="EMBL" id="SEKV01000209">
    <property type="protein sequence ID" value="TFY61397.1"/>
    <property type="molecule type" value="Genomic_DNA"/>
</dbReference>
<evidence type="ECO:0000313" key="12">
    <source>
        <dbReference type="Proteomes" id="UP000298390"/>
    </source>
</evidence>
<proteinExistence type="inferred from homology"/>
<dbReference type="InterPro" id="IPR020846">
    <property type="entry name" value="MFS_dom"/>
</dbReference>
<keyword evidence="4 9" id="KW-0812">Transmembrane</keyword>
<feature type="transmembrane region" description="Helical" evidence="9">
    <location>
        <begin position="431"/>
        <end position="450"/>
    </location>
</feature>
<evidence type="ECO:0000313" key="11">
    <source>
        <dbReference type="EMBL" id="TFY61397.1"/>
    </source>
</evidence>
<keyword evidence="6 9" id="KW-0472">Membrane</keyword>
<comment type="subcellular location">
    <subcellularLocation>
        <location evidence="1">Membrane</location>
        <topology evidence="1">Multi-pass membrane protein</topology>
    </subcellularLocation>
</comment>
<evidence type="ECO:0000256" key="5">
    <source>
        <dbReference type="ARBA" id="ARBA00022989"/>
    </source>
</evidence>
<dbReference type="AlphaFoldDB" id="A0A4Y9YIH5"/>
<dbReference type="SUPFAM" id="SSF103473">
    <property type="entry name" value="MFS general substrate transporter"/>
    <property type="match status" value="1"/>
</dbReference>
<dbReference type="InterPro" id="IPR036259">
    <property type="entry name" value="MFS_trans_sf"/>
</dbReference>
<feature type="transmembrane region" description="Helical" evidence="9">
    <location>
        <begin position="144"/>
        <end position="164"/>
    </location>
</feature>
<evidence type="ECO:0000256" key="2">
    <source>
        <dbReference type="ARBA" id="ARBA00010992"/>
    </source>
</evidence>
<evidence type="ECO:0000256" key="4">
    <source>
        <dbReference type="ARBA" id="ARBA00022692"/>
    </source>
</evidence>
<evidence type="ECO:0000256" key="3">
    <source>
        <dbReference type="ARBA" id="ARBA00022448"/>
    </source>
</evidence>
<evidence type="ECO:0000256" key="7">
    <source>
        <dbReference type="ARBA" id="ARBA00049119"/>
    </source>
</evidence>
<evidence type="ECO:0000256" key="6">
    <source>
        <dbReference type="ARBA" id="ARBA00023136"/>
    </source>
</evidence>
<evidence type="ECO:0000259" key="10">
    <source>
        <dbReference type="PROSITE" id="PS50850"/>
    </source>
</evidence>
<name>A0A4Y9YIH5_9APHY</name>
<keyword evidence="5 9" id="KW-1133">Transmembrane helix</keyword>
<feature type="transmembrane region" description="Helical" evidence="9">
    <location>
        <begin position="120"/>
        <end position="138"/>
    </location>
</feature>
<comment type="similarity">
    <text evidence="2 8">Belongs to the major facilitator superfamily. Sugar transporter (TC 2.A.1.1) family.</text>
</comment>
<comment type="catalytic activity">
    <reaction evidence="7">
        <text>myo-inositol(out) + H(+)(out) = myo-inositol(in) + H(+)(in)</text>
        <dbReference type="Rhea" id="RHEA:60364"/>
        <dbReference type="ChEBI" id="CHEBI:15378"/>
        <dbReference type="ChEBI" id="CHEBI:17268"/>
    </reaction>
</comment>
<dbReference type="InterPro" id="IPR005828">
    <property type="entry name" value="MFS_sugar_transport-like"/>
</dbReference>
<feature type="transmembrane region" description="Helical" evidence="9">
    <location>
        <begin position="336"/>
        <end position="355"/>
    </location>
</feature>
<comment type="caution">
    <text evidence="11">The sequence shown here is derived from an EMBL/GenBank/DDBJ whole genome shotgun (WGS) entry which is preliminary data.</text>
</comment>
<feature type="domain" description="Major facilitator superfamily (MFS) profile" evidence="10">
    <location>
        <begin position="50"/>
        <end position="484"/>
    </location>
</feature>
<feature type="transmembrane region" description="Helical" evidence="9">
    <location>
        <begin position="45"/>
        <end position="63"/>
    </location>
</feature>
<feature type="transmembrane region" description="Helical" evidence="9">
    <location>
        <begin position="394"/>
        <end position="419"/>
    </location>
</feature>
<reference evidence="11 12" key="1">
    <citation type="submission" date="2019-01" db="EMBL/GenBank/DDBJ databases">
        <title>Genome sequencing of the rare red list fungi Fomitopsis rosea.</title>
        <authorList>
            <person name="Buettner E."/>
            <person name="Kellner H."/>
        </authorList>
    </citation>
    <scope>NUCLEOTIDE SEQUENCE [LARGE SCALE GENOMIC DNA]</scope>
    <source>
        <strain evidence="11 12">DSM 105464</strain>
    </source>
</reference>
<feature type="transmembrane region" description="Helical" evidence="9">
    <location>
        <begin position="185"/>
        <end position="202"/>
    </location>
</feature>
<feature type="transmembrane region" description="Helical" evidence="9">
    <location>
        <begin position="87"/>
        <end position="108"/>
    </location>
</feature>
<feature type="transmembrane region" description="Helical" evidence="9">
    <location>
        <begin position="299"/>
        <end position="321"/>
    </location>
</feature>
<dbReference type="PROSITE" id="PS00217">
    <property type="entry name" value="SUGAR_TRANSPORT_2"/>
    <property type="match status" value="1"/>
</dbReference>
<protein>
    <recommendedName>
        <fullName evidence="10">Major facilitator superfamily (MFS) profile domain-containing protein</fullName>
    </recommendedName>
</protein>
<dbReference type="PANTHER" id="PTHR48022:SF28">
    <property type="entry name" value="MAJOR FACILITATOR SUPERFAMILY (MFS) PROFILE DOMAIN-CONTAINING PROTEIN-RELATED"/>
    <property type="match status" value="1"/>
</dbReference>
<sequence>MIMLPRQRHLAQPSFCDIVATFKASSRTMTILPTKLGVNGLRGTALVAMLTSVCSMGFCLFGYDQGVMSGVVISKYWLGQMDNPSTIMVSTITALYDIGAIVGAIAAAFTTEPLGRKRTLIIGATILLIGTILMGSCVERIQMIVARILTGIGVGYITSVTPVYQSEVTLPEHRGWQLCCQMSSMLFGLMIAYWINYAFYFYNGPIQWRFPLLFQCVFAIYVIFVTMFMPETPRWLIRHEASPARGIEVLARLRNLPTDHEVVVKEAQEIIDALELESKEEGSWGDLFKSGGISANRRFYLALGIQFMQQLTGINIVTYYAPTLFESSLGMSQEMALFLGCWLQVWYIVASFVTWYTIDRVGRRKLWITFAIGQMIVLVLEAICVAVDTPSASIAAVFFVFLYEAFFTWGWMGTVWVYPAEILPLKIRAKGAALAAAADFLGNFLVVEITPPALDNIKWRTYIIFAVFNAVIAAIVWACYPETSGIPLESIDDMFRAERSETSSEQDVVKGSWTSALQWSAVPRADLAVQRARAERRTRTVGCAGMEEAAIASSSVSNADEKVAKVSVEEREKMAEERMETVES</sequence>
<dbReference type="Pfam" id="PF00083">
    <property type="entry name" value="Sugar_tr"/>
    <property type="match status" value="1"/>
</dbReference>
<dbReference type="GO" id="GO:0005351">
    <property type="term" value="F:carbohydrate:proton symporter activity"/>
    <property type="evidence" value="ECO:0007669"/>
    <property type="project" value="TreeGrafter"/>
</dbReference>
<dbReference type="Gene3D" id="1.20.1250.20">
    <property type="entry name" value="MFS general substrate transporter like domains"/>
    <property type="match status" value="1"/>
</dbReference>
<evidence type="ECO:0000256" key="1">
    <source>
        <dbReference type="ARBA" id="ARBA00004141"/>
    </source>
</evidence>
<gene>
    <name evidence="11" type="ORF">EVJ58_g4538</name>
</gene>
<evidence type="ECO:0000256" key="9">
    <source>
        <dbReference type="SAM" id="Phobius"/>
    </source>
</evidence>
<feature type="transmembrane region" description="Helical" evidence="9">
    <location>
        <begin position="208"/>
        <end position="229"/>
    </location>
</feature>
<dbReference type="PANTHER" id="PTHR48022">
    <property type="entry name" value="PLASTIDIC GLUCOSE TRANSPORTER 4"/>
    <property type="match status" value="1"/>
</dbReference>
<dbReference type="NCBIfam" id="TIGR00879">
    <property type="entry name" value="SP"/>
    <property type="match status" value="1"/>
</dbReference>
<organism evidence="11 12">
    <name type="scientific">Rhodofomes roseus</name>
    <dbReference type="NCBI Taxonomy" id="34475"/>
    <lineage>
        <taxon>Eukaryota</taxon>
        <taxon>Fungi</taxon>
        <taxon>Dikarya</taxon>
        <taxon>Basidiomycota</taxon>
        <taxon>Agaricomycotina</taxon>
        <taxon>Agaricomycetes</taxon>
        <taxon>Polyporales</taxon>
        <taxon>Rhodofomes</taxon>
    </lineage>
</organism>
<feature type="transmembrane region" description="Helical" evidence="9">
    <location>
        <begin position="367"/>
        <end position="388"/>
    </location>
</feature>